<reference evidence="2 3" key="1">
    <citation type="submission" date="2016-02" db="EMBL/GenBank/DDBJ databases">
        <title>Genome analysis of coral dinoflagellate symbionts highlights evolutionary adaptations to a symbiotic lifestyle.</title>
        <authorList>
            <person name="Aranda M."/>
            <person name="Li Y."/>
            <person name="Liew Y.J."/>
            <person name="Baumgarten S."/>
            <person name="Simakov O."/>
            <person name="Wilson M."/>
            <person name="Piel J."/>
            <person name="Ashoor H."/>
            <person name="Bougouffa S."/>
            <person name="Bajic V.B."/>
            <person name="Ryu T."/>
            <person name="Ravasi T."/>
            <person name="Bayer T."/>
            <person name="Micklem G."/>
            <person name="Kim H."/>
            <person name="Bhak J."/>
            <person name="Lajeunesse T.C."/>
            <person name="Voolstra C.R."/>
        </authorList>
    </citation>
    <scope>NUCLEOTIDE SEQUENCE [LARGE SCALE GENOMIC DNA]</scope>
    <source>
        <strain evidence="2 3">CCMP2467</strain>
    </source>
</reference>
<gene>
    <name evidence="2" type="ORF">AK812_SmicGene27138</name>
</gene>
<evidence type="ECO:0000313" key="3">
    <source>
        <dbReference type="Proteomes" id="UP000186817"/>
    </source>
</evidence>
<evidence type="ECO:0000313" key="2">
    <source>
        <dbReference type="EMBL" id="OLP91188.1"/>
    </source>
</evidence>
<feature type="region of interest" description="Disordered" evidence="1">
    <location>
        <begin position="275"/>
        <end position="303"/>
    </location>
</feature>
<evidence type="ECO:0000256" key="1">
    <source>
        <dbReference type="SAM" id="MobiDB-lite"/>
    </source>
</evidence>
<protein>
    <submittedName>
        <fullName evidence="2">Uncharacterized protein</fullName>
    </submittedName>
</protein>
<comment type="caution">
    <text evidence="2">The sequence shown here is derived from an EMBL/GenBank/DDBJ whole genome shotgun (WGS) entry which is preliminary data.</text>
</comment>
<accession>A0A1Q9D7S1</accession>
<sequence>MAGLRQLSQLATHHGTAPHTRNFLWRTYMGRGGRSAGQQPWSGGGNGFRVWPGAYSPQGPKDRKPPWKADGRTQPEFPAYSAMQLPQERAALPGSSAAAMDVPRSMNTNSIQNALNITRNWQSRDEIVSPSGGLSGPRCQDGWLRAEDEGWPAQGACSLERLLRDIAEAESAQETARMGLRAAFAEERSAAIGGIDVDMGGQDVDRLFAEWAREDSTVMDGVLRRALAPAGTGCDPGSFTTPTRTTAAALRTPTLGPAPGIAATPPATADPYLGMTSPFPAPPGLSASPNPGQNPVAPCLSSGPPPGTVARLLQLHQTLLHQRPALCPKACLGTGPIRSTEAAADKTDRDRGISLEAAQAAIAAGRRVQILEDDNEDELEDAKGDETLS</sequence>
<dbReference type="AlphaFoldDB" id="A0A1Q9D7S1"/>
<dbReference type="Proteomes" id="UP000186817">
    <property type="component" value="Unassembled WGS sequence"/>
</dbReference>
<proteinExistence type="predicted"/>
<dbReference type="EMBL" id="LSRX01000676">
    <property type="protein sequence ID" value="OLP91188.1"/>
    <property type="molecule type" value="Genomic_DNA"/>
</dbReference>
<feature type="region of interest" description="Disordered" evidence="1">
    <location>
        <begin position="34"/>
        <end position="74"/>
    </location>
</feature>
<feature type="compositionally biased region" description="Basic and acidic residues" evidence="1">
    <location>
        <begin position="60"/>
        <end position="73"/>
    </location>
</feature>
<name>A0A1Q9D7S1_SYMMI</name>
<keyword evidence="3" id="KW-1185">Reference proteome</keyword>
<organism evidence="2 3">
    <name type="scientific">Symbiodinium microadriaticum</name>
    <name type="common">Dinoflagellate</name>
    <name type="synonym">Zooxanthella microadriatica</name>
    <dbReference type="NCBI Taxonomy" id="2951"/>
    <lineage>
        <taxon>Eukaryota</taxon>
        <taxon>Sar</taxon>
        <taxon>Alveolata</taxon>
        <taxon>Dinophyceae</taxon>
        <taxon>Suessiales</taxon>
        <taxon>Symbiodiniaceae</taxon>
        <taxon>Symbiodinium</taxon>
    </lineage>
</organism>
<dbReference type="OrthoDB" id="426608at2759"/>